<feature type="domain" description="PARP alpha-helical" evidence="18">
    <location>
        <begin position="200"/>
        <end position="317"/>
    </location>
</feature>
<keyword evidence="9" id="KW-0862">Zinc</keyword>
<dbReference type="GO" id="GO:0003950">
    <property type="term" value="F:NAD+ poly-ADP-ribosyltransferase activity"/>
    <property type="evidence" value="ECO:0007669"/>
    <property type="project" value="UniProtKB-UniRule"/>
</dbReference>
<accession>A0AAE0RL61</accession>
<keyword evidence="6" id="KW-0677">Repeat</keyword>
<dbReference type="Pfam" id="PF00644">
    <property type="entry name" value="PARP"/>
    <property type="match status" value="1"/>
</dbReference>
<dbReference type="GO" id="GO:0016779">
    <property type="term" value="F:nucleotidyltransferase activity"/>
    <property type="evidence" value="ECO:0007669"/>
    <property type="project" value="UniProtKB-KW"/>
</dbReference>
<dbReference type="GO" id="GO:0008270">
    <property type="term" value="F:zinc ion binding"/>
    <property type="evidence" value="ECO:0007669"/>
    <property type="project" value="UniProtKB-KW"/>
</dbReference>
<evidence type="ECO:0000313" key="21">
    <source>
        <dbReference type="Proteomes" id="UP001274896"/>
    </source>
</evidence>
<keyword evidence="12" id="KW-0234">DNA repair</keyword>
<evidence type="ECO:0000256" key="3">
    <source>
        <dbReference type="ARBA" id="ARBA00022679"/>
    </source>
</evidence>
<dbReference type="Gene3D" id="3.90.228.10">
    <property type="match status" value="1"/>
</dbReference>
<dbReference type="AlphaFoldDB" id="A0AAE0RL61"/>
<sequence length="545" mass="61495">MAPKRKAASTTKAGGKKTKEEPEAPVKDKFTSAKEALKATGPQVKANRKPDCLCTLSDVEVHEDYDCMLNQTNIGNNNNKFYVIQVLSSGGTYYCWTRWGRVGRSVIKSNPKCDQDCCGMGRGSQEPYWKLMARGEAGQNNLAGPSTVDAAIKNFEKKFKDKTKNNWTDRDNFVSHAGKYTLIEVDAVSSRPVAAKNILSCTLHSATQRLIKLIFNNDMFKEAMEEMNLDIKKMPLGKLSKQQIAKGFEALEKIEEAIKRKSTESKLAELTSKFFTIIPHNFGRNRPPVIRDDVILQDKKEMLLVLADIEVAQSLKAESEKVKEEMVETVPHPIDQDYQSLKCNLTLLDKKSNEFKIIEKYLNATGERLKIVDVWQVDRDKEAERFRDSDALENRKLLWHGTNVAVVAAILKSGLRIMPHSGGRVGRGIYFASENSKSAGYVRTSKNIGIMFLNEVALGKEYTITRDDSSLRKAPDSYDSVVARGTQEPDPSKDVFLKLDGKDVAVPQGKAIPQPQYKDSSFYNSEYLIYKENQCRIRYLLELRF</sequence>
<keyword evidence="2 15" id="KW-0328">Glycosyltransferase</keyword>
<dbReference type="Pfam" id="PF05406">
    <property type="entry name" value="WGR"/>
    <property type="match status" value="2"/>
</dbReference>
<dbReference type="PROSITE" id="PS51060">
    <property type="entry name" value="PARP_ALPHA_HD"/>
    <property type="match status" value="1"/>
</dbReference>
<dbReference type="PROSITE" id="PS51977">
    <property type="entry name" value="WGR"/>
    <property type="match status" value="1"/>
</dbReference>
<dbReference type="InterPro" id="IPR050800">
    <property type="entry name" value="ARTD/PARP"/>
</dbReference>
<dbReference type="InterPro" id="IPR008893">
    <property type="entry name" value="WGR_domain"/>
</dbReference>
<evidence type="ECO:0000256" key="1">
    <source>
        <dbReference type="ARBA" id="ARBA00004123"/>
    </source>
</evidence>
<dbReference type="SUPFAM" id="SSF47587">
    <property type="entry name" value="Domain of poly(ADP-ribose) polymerase"/>
    <property type="match status" value="1"/>
</dbReference>
<evidence type="ECO:0000256" key="14">
    <source>
        <dbReference type="ARBA" id="ARBA00024347"/>
    </source>
</evidence>
<dbReference type="SMART" id="SM00773">
    <property type="entry name" value="WGR"/>
    <property type="match status" value="1"/>
</dbReference>
<reference evidence="20" key="1">
    <citation type="submission" date="2023-06" db="EMBL/GenBank/DDBJ databases">
        <title>Male Hemibagrus guttatus genome.</title>
        <authorList>
            <person name="Bian C."/>
        </authorList>
    </citation>
    <scope>NUCLEOTIDE SEQUENCE</scope>
    <source>
        <strain evidence="20">Male_cb2023</strain>
        <tissue evidence="20">Muscle</tissue>
    </source>
</reference>
<evidence type="ECO:0000259" key="18">
    <source>
        <dbReference type="PROSITE" id="PS51060"/>
    </source>
</evidence>
<keyword evidence="13" id="KW-0539">Nucleus</keyword>
<dbReference type="Pfam" id="PF02877">
    <property type="entry name" value="PARP_reg"/>
    <property type="match status" value="1"/>
</dbReference>
<dbReference type="GO" id="GO:1990404">
    <property type="term" value="F:NAD+-protein mono-ADP-ribosyltransferase activity"/>
    <property type="evidence" value="ECO:0007669"/>
    <property type="project" value="TreeGrafter"/>
</dbReference>
<dbReference type="CDD" id="cd08002">
    <property type="entry name" value="WGR_PARP3_like"/>
    <property type="match status" value="1"/>
</dbReference>
<dbReference type="Gene3D" id="1.20.142.10">
    <property type="entry name" value="Poly(ADP-ribose) polymerase, regulatory domain"/>
    <property type="match status" value="1"/>
</dbReference>
<gene>
    <name evidence="20" type="ORF">QTP70_026692</name>
</gene>
<evidence type="ECO:0000256" key="6">
    <source>
        <dbReference type="ARBA" id="ARBA00022737"/>
    </source>
</evidence>
<evidence type="ECO:0000256" key="10">
    <source>
        <dbReference type="ARBA" id="ARBA00023027"/>
    </source>
</evidence>
<evidence type="ECO:0000256" key="5">
    <source>
        <dbReference type="ARBA" id="ARBA00022723"/>
    </source>
</evidence>
<feature type="compositionally biased region" description="Basic and acidic residues" evidence="16">
    <location>
        <begin position="17"/>
        <end position="35"/>
    </location>
</feature>
<comment type="subcellular location">
    <subcellularLocation>
        <location evidence="1">Nucleus</location>
    </subcellularLocation>
</comment>
<name>A0AAE0RL61_9TELE</name>
<feature type="region of interest" description="Disordered" evidence="16">
    <location>
        <begin position="1"/>
        <end position="35"/>
    </location>
</feature>
<comment type="caution">
    <text evidence="20">The sequence shown here is derived from an EMBL/GenBank/DDBJ whole genome shotgun (WGS) entry which is preliminary data.</text>
</comment>
<dbReference type="GO" id="GO:0003677">
    <property type="term" value="F:DNA binding"/>
    <property type="evidence" value="ECO:0007669"/>
    <property type="project" value="UniProtKB-KW"/>
</dbReference>
<dbReference type="FunFam" id="1.20.142.10:FF:000001">
    <property type="entry name" value="Poly [ADP-ribose] polymerase"/>
    <property type="match status" value="1"/>
</dbReference>
<keyword evidence="4" id="KW-0548">Nucleotidyltransferase</keyword>
<keyword evidence="11" id="KW-0238">DNA-binding</keyword>
<dbReference type="GO" id="GO:0006302">
    <property type="term" value="P:double-strand break repair"/>
    <property type="evidence" value="ECO:0007669"/>
    <property type="project" value="TreeGrafter"/>
</dbReference>
<keyword evidence="3 15" id="KW-0808">Transferase</keyword>
<dbReference type="Gene3D" id="2.20.140.10">
    <property type="entry name" value="WGR domain"/>
    <property type="match status" value="1"/>
</dbReference>
<organism evidence="20 21">
    <name type="scientific">Hemibagrus guttatus</name>
    <dbReference type="NCBI Taxonomy" id="175788"/>
    <lineage>
        <taxon>Eukaryota</taxon>
        <taxon>Metazoa</taxon>
        <taxon>Chordata</taxon>
        <taxon>Craniata</taxon>
        <taxon>Vertebrata</taxon>
        <taxon>Euteleostomi</taxon>
        <taxon>Actinopterygii</taxon>
        <taxon>Neopterygii</taxon>
        <taxon>Teleostei</taxon>
        <taxon>Ostariophysi</taxon>
        <taxon>Siluriformes</taxon>
        <taxon>Bagridae</taxon>
        <taxon>Hemibagrus</taxon>
    </lineage>
</organism>
<dbReference type="EMBL" id="JAUCMX010000001">
    <property type="protein sequence ID" value="KAK3557288.1"/>
    <property type="molecule type" value="Genomic_DNA"/>
</dbReference>
<dbReference type="InterPro" id="IPR004102">
    <property type="entry name" value="Poly(ADP-ribose)pol_reg_dom"/>
</dbReference>
<evidence type="ECO:0000259" key="19">
    <source>
        <dbReference type="PROSITE" id="PS51977"/>
    </source>
</evidence>
<dbReference type="SUPFAM" id="SSF142921">
    <property type="entry name" value="WGR domain-like"/>
    <property type="match status" value="2"/>
</dbReference>
<dbReference type="PANTHER" id="PTHR10459">
    <property type="entry name" value="DNA LIGASE"/>
    <property type="match status" value="1"/>
</dbReference>
<evidence type="ECO:0000256" key="13">
    <source>
        <dbReference type="ARBA" id="ARBA00023242"/>
    </source>
</evidence>
<dbReference type="EC" id="2.4.2.-" evidence="15"/>
<keyword evidence="7" id="KW-0227">DNA damage</keyword>
<dbReference type="FunFam" id="3.90.228.10:FF:000009">
    <property type="entry name" value="Poly [ADP-ribose] polymerase"/>
    <property type="match status" value="1"/>
</dbReference>
<dbReference type="InterPro" id="IPR036616">
    <property type="entry name" value="Poly(ADP-ribose)pol_reg_dom_sf"/>
</dbReference>
<dbReference type="GO" id="GO:0070212">
    <property type="term" value="P:protein poly-ADP-ribosylation"/>
    <property type="evidence" value="ECO:0007669"/>
    <property type="project" value="TreeGrafter"/>
</dbReference>
<protein>
    <recommendedName>
        <fullName evidence="15">Poly [ADP-ribose] polymerase</fullName>
        <shortName evidence="15">PARP</shortName>
        <ecNumber evidence="15">2.4.2.-</ecNumber>
    </recommendedName>
</protein>
<dbReference type="SUPFAM" id="SSF56399">
    <property type="entry name" value="ADP-ribosylation"/>
    <property type="match status" value="1"/>
</dbReference>
<dbReference type="InterPro" id="IPR012317">
    <property type="entry name" value="Poly(ADP-ribose)pol_cat_dom"/>
</dbReference>
<keyword evidence="10 15" id="KW-0520">NAD</keyword>
<dbReference type="PANTHER" id="PTHR10459:SF66">
    <property type="entry name" value="PROTEIN MONO-ADP-RIBOSYLTRANSFERASE PARP3"/>
    <property type="match status" value="1"/>
</dbReference>
<evidence type="ECO:0000256" key="11">
    <source>
        <dbReference type="ARBA" id="ARBA00023125"/>
    </source>
</evidence>
<evidence type="ECO:0000256" key="9">
    <source>
        <dbReference type="ARBA" id="ARBA00022833"/>
    </source>
</evidence>
<evidence type="ECO:0000256" key="16">
    <source>
        <dbReference type="SAM" id="MobiDB-lite"/>
    </source>
</evidence>
<comment type="similarity">
    <text evidence="14">Belongs to the ARTD/PARP family.</text>
</comment>
<evidence type="ECO:0000256" key="15">
    <source>
        <dbReference type="RuleBase" id="RU362114"/>
    </source>
</evidence>
<keyword evidence="5" id="KW-0479">Metal-binding</keyword>
<keyword evidence="21" id="KW-1185">Reference proteome</keyword>
<dbReference type="InterPro" id="IPR036930">
    <property type="entry name" value="WGR_dom_sf"/>
</dbReference>
<evidence type="ECO:0000256" key="2">
    <source>
        <dbReference type="ARBA" id="ARBA00022676"/>
    </source>
</evidence>
<dbReference type="GO" id="GO:0035861">
    <property type="term" value="C:site of double-strand break"/>
    <property type="evidence" value="ECO:0007669"/>
    <property type="project" value="TreeGrafter"/>
</dbReference>
<evidence type="ECO:0000256" key="7">
    <source>
        <dbReference type="ARBA" id="ARBA00022763"/>
    </source>
</evidence>
<evidence type="ECO:0000256" key="8">
    <source>
        <dbReference type="ARBA" id="ARBA00022771"/>
    </source>
</evidence>
<feature type="domain" description="WGR" evidence="19">
    <location>
        <begin position="58"/>
        <end position="180"/>
    </location>
</feature>
<dbReference type="PROSITE" id="PS51059">
    <property type="entry name" value="PARP_CATALYTIC"/>
    <property type="match status" value="1"/>
</dbReference>
<dbReference type="GO" id="GO:0005730">
    <property type="term" value="C:nucleolus"/>
    <property type="evidence" value="ECO:0007669"/>
    <property type="project" value="TreeGrafter"/>
</dbReference>
<proteinExistence type="inferred from homology"/>
<evidence type="ECO:0000313" key="20">
    <source>
        <dbReference type="EMBL" id="KAK3557288.1"/>
    </source>
</evidence>
<dbReference type="Proteomes" id="UP001274896">
    <property type="component" value="Unassembled WGS sequence"/>
</dbReference>
<evidence type="ECO:0000256" key="4">
    <source>
        <dbReference type="ARBA" id="ARBA00022695"/>
    </source>
</evidence>
<feature type="domain" description="PARP catalytic" evidence="17">
    <location>
        <begin position="332"/>
        <end position="545"/>
    </location>
</feature>
<evidence type="ECO:0000259" key="17">
    <source>
        <dbReference type="PROSITE" id="PS51059"/>
    </source>
</evidence>
<evidence type="ECO:0000256" key="12">
    <source>
        <dbReference type="ARBA" id="ARBA00023204"/>
    </source>
</evidence>
<dbReference type="CDD" id="cd01437">
    <property type="entry name" value="parp_like"/>
    <property type="match status" value="1"/>
</dbReference>
<keyword evidence="8" id="KW-0863">Zinc-finger</keyword>